<reference evidence="1 2" key="1">
    <citation type="journal article" date="2018" name="New Phytol.">
        <title>Phylogenomics of Endogonaceae and evolution of mycorrhizas within Mucoromycota.</title>
        <authorList>
            <person name="Chang Y."/>
            <person name="Desiro A."/>
            <person name="Na H."/>
            <person name="Sandor L."/>
            <person name="Lipzen A."/>
            <person name="Clum A."/>
            <person name="Barry K."/>
            <person name="Grigoriev I.V."/>
            <person name="Martin F.M."/>
            <person name="Stajich J.E."/>
            <person name="Smith M.E."/>
            <person name="Bonito G."/>
            <person name="Spatafora J.W."/>
        </authorList>
    </citation>
    <scope>NUCLEOTIDE SEQUENCE [LARGE SCALE GENOMIC DNA]</scope>
    <source>
        <strain evidence="1 2">AD002</strain>
    </source>
</reference>
<sequence>MVACLWLPVYGCLSMVTCLWSPVYGHLSMVIATLSDPKIVFLDELMTGIDSVNHHHVWSFIKNFKRQSDMLCPWQFNWLPYLYHNSIRELGPAKVLHPEAIIEDDSIIKDDSTGTLIYQFPLSSIHLISKFIKWLESKTSGVDIVNTWGISQMTLKEVFLKLIRYVGLAANHELMSFPKHAKKSN</sequence>
<evidence type="ECO:0000313" key="2">
    <source>
        <dbReference type="Proteomes" id="UP000274822"/>
    </source>
</evidence>
<accession>A0A433QJA3</accession>
<dbReference type="SUPFAM" id="SSF52540">
    <property type="entry name" value="P-loop containing nucleoside triphosphate hydrolases"/>
    <property type="match status" value="1"/>
</dbReference>
<organism evidence="1 2">
    <name type="scientific">Jimgerdemannia flammicorona</name>
    <dbReference type="NCBI Taxonomy" id="994334"/>
    <lineage>
        <taxon>Eukaryota</taxon>
        <taxon>Fungi</taxon>
        <taxon>Fungi incertae sedis</taxon>
        <taxon>Mucoromycota</taxon>
        <taxon>Mucoromycotina</taxon>
        <taxon>Endogonomycetes</taxon>
        <taxon>Endogonales</taxon>
        <taxon>Endogonaceae</taxon>
        <taxon>Jimgerdemannia</taxon>
    </lineage>
</organism>
<keyword evidence="2" id="KW-1185">Reference proteome</keyword>
<comment type="caution">
    <text evidence="1">The sequence shown here is derived from an EMBL/GenBank/DDBJ whole genome shotgun (WGS) entry which is preliminary data.</text>
</comment>
<dbReference type="AlphaFoldDB" id="A0A433QJA3"/>
<gene>
    <name evidence="1" type="ORF">BC938DRAFT_480141</name>
</gene>
<dbReference type="Proteomes" id="UP000274822">
    <property type="component" value="Unassembled WGS sequence"/>
</dbReference>
<dbReference type="InterPro" id="IPR027417">
    <property type="entry name" value="P-loop_NTPase"/>
</dbReference>
<proteinExistence type="predicted"/>
<evidence type="ECO:0000313" key="1">
    <source>
        <dbReference type="EMBL" id="RUS29860.1"/>
    </source>
</evidence>
<protein>
    <submittedName>
        <fullName evidence="1">Uncharacterized protein</fullName>
    </submittedName>
</protein>
<name>A0A433QJA3_9FUNG</name>
<dbReference type="EMBL" id="RBNJ01004597">
    <property type="protein sequence ID" value="RUS29860.1"/>
    <property type="molecule type" value="Genomic_DNA"/>
</dbReference>